<evidence type="ECO:0000256" key="1">
    <source>
        <dbReference type="SAM" id="Phobius"/>
    </source>
</evidence>
<dbReference type="EMBL" id="JACSQW010000004">
    <property type="protein sequence ID" value="MBD7894592.1"/>
    <property type="molecule type" value="Genomic_DNA"/>
</dbReference>
<keyword evidence="1" id="KW-1133">Transmembrane helix</keyword>
<reference evidence="2 3" key="1">
    <citation type="submission" date="2020-08" db="EMBL/GenBank/DDBJ databases">
        <title>A Genomic Blueprint of the Chicken Gut Microbiome.</title>
        <authorList>
            <person name="Gilroy R."/>
            <person name="Ravi A."/>
            <person name="Getino M."/>
            <person name="Pursley I."/>
            <person name="Horton D.L."/>
            <person name="Alikhan N.-F."/>
            <person name="Baker D."/>
            <person name="Gharbi K."/>
            <person name="Hall N."/>
            <person name="Watson M."/>
            <person name="Adriaenssens E.M."/>
            <person name="Foster-Nyarko E."/>
            <person name="Jarju S."/>
            <person name="Secka A."/>
            <person name="Antonio M."/>
            <person name="Oren A."/>
            <person name="Chaudhuri R."/>
            <person name="La Ragione R.M."/>
            <person name="Hildebrand F."/>
            <person name="Pallen M.J."/>
        </authorList>
    </citation>
    <scope>NUCLEOTIDE SEQUENCE [LARGE SCALE GENOMIC DNA]</scope>
    <source>
        <strain evidence="2 3">Sa3CUN2</strain>
    </source>
</reference>
<sequence length="169" mass="19722">MPVGQTIKKGVYIISKSKIFKQIFIPPSIRKRFPILSVAWLIVTIIVTASQTIKKYQSGIAQAFIIISLAFYVCCVCYNIYRTFKEFSTIKREKVVLEESLAHETKSEKGFNITYSEGELSIKYNGESKNDEALKKVILGAFEEYQASNEQQKEQWRKEWEDYMLNHKW</sequence>
<feature type="transmembrane region" description="Helical" evidence="1">
    <location>
        <begin position="33"/>
        <end position="53"/>
    </location>
</feature>
<proteinExistence type="predicted"/>
<dbReference type="RefSeq" id="WP_191683964.1">
    <property type="nucleotide sequence ID" value="NZ_JACSQW010000004.1"/>
</dbReference>
<keyword evidence="1" id="KW-0472">Membrane</keyword>
<evidence type="ECO:0000313" key="2">
    <source>
        <dbReference type="EMBL" id="MBD7894592.1"/>
    </source>
</evidence>
<name>A0ABR8PBF3_9LACO</name>
<keyword evidence="3" id="KW-1185">Reference proteome</keyword>
<keyword evidence="1" id="KW-0812">Transmembrane</keyword>
<accession>A0ABR8PBF3</accession>
<protein>
    <submittedName>
        <fullName evidence="2">Uncharacterized protein</fullName>
    </submittedName>
</protein>
<feature type="transmembrane region" description="Helical" evidence="1">
    <location>
        <begin position="59"/>
        <end position="81"/>
    </location>
</feature>
<gene>
    <name evidence="2" type="ORF">H9564_02445</name>
</gene>
<comment type="caution">
    <text evidence="2">The sequence shown here is derived from an EMBL/GenBank/DDBJ whole genome shotgun (WGS) entry which is preliminary data.</text>
</comment>
<evidence type="ECO:0000313" key="3">
    <source>
        <dbReference type="Proteomes" id="UP000616837"/>
    </source>
</evidence>
<dbReference type="Proteomes" id="UP000616837">
    <property type="component" value="Unassembled WGS sequence"/>
</dbReference>
<organism evidence="2 3">
    <name type="scientific">Limosilactobacillus avistercoris</name>
    <dbReference type="NCBI Taxonomy" id="2762243"/>
    <lineage>
        <taxon>Bacteria</taxon>
        <taxon>Bacillati</taxon>
        <taxon>Bacillota</taxon>
        <taxon>Bacilli</taxon>
        <taxon>Lactobacillales</taxon>
        <taxon>Lactobacillaceae</taxon>
        <taxon>Limosilactobacillus</taxon>
    </lineage>
</organism>